<organism evidence="1 2">
    <name type="scientific">Entomophthora muscae</name>
    <dbReference type="NCBI Taxonomy" id="34485"/>
    <lineage>
        <taxon>Eukaryota</taxon>
        <taxon>Fungi</taxon>
        <taxon>Fungi incertae sedis</taxon>
        <taxon>Zoopagomycota</taxon>
        <taxon>Entomophthoromycotina</taxon>
        <taxon>Entomophthoromycetes</taxon>
        <taxon>Entomophthorales</taxon>
        <taxon>Entomophthoraceae</taxon>
        <taxon>Entomophthora</taxon>
    </lineage>
</organism>
<name>A0ACC2TDL4_9FUNG</name>
<gene>
    <name evidence="1" type="ORF">DSO57_1026718</name>
</gene>
<accession>A0ACC2TDL4</accession>
<dbReference type="EMBL" id="QTSX02002998">
    <property type="protein sequence ID" value="KAJ9072521.1"/>
    <property type="molecule type" value="Genomic_DNA"/>
</dbReference>
<sequence>MLTFNVNKANGSRAESIKQHLIEDSADVIGLQEISKICKTWQMLPGWKVKVSKHCSLILTNPKLQFVATKTLFGGQVIKAEISYDNQMTFTALCIYATANSKDNINFWRKLGSLKMTGVILFVIYGANKDPRLGSADFVSCLEKLNLQDALDREVNSFENMTYTIWYLTLEGFAGSRLDYFLVSIEVSEYFLQLTPPPDLPGGA</sequence>
<comment type="caution">
    <text evidence="1">The sequence shown here is derived from an EMBL/GenBank/DDBJ whole genome shotgun (WGS) entry which is preliminary data.</text>
</comment>
<evidence type="ECO:0000313" key="2">
    <source>
        <dbReference type="Proteomes" id="UP001165960"/>
    </source>
</evidence>
<proteinExistence type="predicted"/>
<protein>
    <submittedName>
        <fullName evidence="1">Uncharacterized protein</fullName>
    </submittedName>
</protein>
<evidence type="ECO:0000313" key="1">
    <source>
        <dbReference type="EMBL" id="KAJ9072521.1"/>
    </source>
</evidence>
<reference evidence="1" key="1">
    <citation type="submission" date="2022-04" db="EMBL/GenBank/DDBJ databases">
        <title>Genome of the entomopathogenic fungus Entomophthora muscae.</title>
        <authorList>
            <person name="Elya C."/>
            <person name="Lovett B.R."/>
            <person name="Lee E."/>
            <person name="Macias A.M."/>
            <person name="Hajek A.E."/>
            <person name="De Bivort B.L."/>
            <person name="Kasson M.T."/>
            <person name="De Fine Licht H.H."/>
            <person name="Stajich J.E."/>
        </authorList>
    </citation>
    <scope>NUCLEOTIDE SEQUENCE</scope>
    <source>
        <strain evidence="1">Berkeley</strain>
    </source>
</reference>
<dbReference type="Proteomes" id="UP001165960">
    <property type="component" value="Unassembled WGS sequence"/>
</dbReference>
<keyword evidence="2" id="KW-1185">Reference proteome</keyword>